<evidence type="ECO:0000313" key="3">
    <source>
        <dbReference type="Proteomes" id="UP000654075"/>
    </source>
</evidence>
<feature type="compositionally biased region" description="Basic and acidic residues" evidence="1">
    <location>
        <begin position="42"/>
        <end position="54"/>
    </location>
</feature>
<name>A0A813DN64_POLGL</name>
<evidence type="ECO:0000313" key="2">
    <source>
        <dbReference type="EMBL" id="CAE8587579.1"/>
    </source>
</evidence>
<organism evidence="2 3">
    <name type="scientific">Polarella glacialis</name>
    <name type="common">Dinoflagellate</name>
    <dbReference type="NCBI Taxonomy" id="89957"/>
    <lineage>
        <taxon>Eukaryota</taxon>
        <taxon>Sar</taxon>
        <taxon>Alveolata</taxon>
        <taxon>Dinophyceae</taxon>
        <taxon>Suessiales</taxon>
        <taxon>Suessiaceae</taxon>
        <taxon>Polarella</taxon>
    </lineage>
</organism>
<feature type="region of interest" description="Disordered" evidence="1">
    <location>
        <begin position="39"/>
        <end position="125"/>
    </location>
</feature>
<feature type="region of interest" description="Disordered" evidence="1">
    <location>
        <begin position="234"/>
        <end position="253"/>
    </location>
</feature>
<keyword evidence="3" id="KW-1185">Reference proteome</keyword>
<proteinExistence type="predicted"/>
<gene>
    <name evidence="2" type="ORF">PGLA1383_LOCUS6415</name>
</gene>
<dbReference type="Proteomes" id="UP000654075">
    <property type="component" value="Unassembled WGS sequence"/>
</dbReference>
<accession>A0A813DN64</accession>
<sequence>MAAAHRHHGAVVVLSLLFITSLQIFGFVGKEVSRWEWGQAGQEKHRGEKARDQGLESSSPPKEKTQLSKIAPVDAQESSKLLQGRGSESRGTSFVAFRHRSATTPAGSRCPRNAQEPQAESARPLQVPEANYLTMLAAKGCLEEGCSLEDNQEIQGKLARDEARIRLSIHQEMRAMQHQASQQPDSADGDKEQIAWMQWFVSSSRSVRQKLKQMTSVQNSDFAKQFVASLAFGSGLTGQGSVSKREKSQGYSG</sequence>
<evidence type="ECO:0000256" key="1">
    <source>
        <dbReference type="SAM" id="MobiDB-lite"/>
    </source>
</evidence>
<reference evidence="2" key="1">
    <citation type="submission" date="2021-02" db="EMBL/GenBank/DDBJ databases">
        <authorList>
            <person name="Dougan E. K."/>
            <person name="Rhodes N."/>
            <person name="Thang M."/>
            <person name="Chan C."/>
        </authorList>
    </citation>
    <scope>NUCLEOTIDE SEQUENCE</scope>
</reference>
<protein>
    <submittedName>
        <fullName evidence="2">Uncharacterized protein</fullName>
    </submittedName>
</protein>
<feature type="compositionally biased region" description="Basic and acidic residues" evidence="1">
    <location>
        <begin position="243"/>
        <end position="253"/>
    </location>
</feature>
<dbReference type="AlphaFoldDB" id="A0A813DN64"/>
<comment type="caution">
    <text evidence="2">The sequence shown here is derived from an EMBL/GenBank/DDBJ whole genome shotgun (WGS) entry which is preliminary data.</text>
</comment>
<dbReference type="EMBL" id="CAJNNV010002665">
    <property type="protein sequence ID" value="CAE8587579.1"/>
    <property type="molecule type" value="Genomic_DNA"/>
</dbReference>